<protein>
    <submittedName>
        <fullName evidence="2">N-acetyltransferase</fullName>
    </submittedName>
</protein>
<dbReference type="AlphaFoldDB" id="A0A410H2H5"/>
<dbReference type="Pfam" id="PF13673">
    <property type="entry name" value="Acetyltransf_10"/>
    <property type="match status" value="1"/>
</dbReference>
<dbReference type="PROSITE" id="PS51186">
    <property type="entry name" value="GNAT"/>
    <property type="match status" value="1"/>
</dbReference>
<organism evidence="2 3">
    <name type="scientific">Hydrogenovibrio thermophilus</name>
    <dbReference type="NCBI Taxonomy" id="265883"/>
    <lineage>
        <taxon>Bacteria</taxon>
        <taxon>Pseudomonadati</taxon>
        <taxon>Pseudomonadota</taxon>
        <taxon>Gammaproteobacteria</taxon>
        <taxon>Thiotrichales</taxon>
        <taxon>Piscirickettsiaceae</taxon>
        <taxon>Hydrogenovibrio</taxon>
    </lineage>
</organism>
<dbReference type="SUPFAM" id="SSF55729">
    <property type="entry name" value="Acyl-CoA N-acyltransferases (Nat)"/>
    <property type="match status" value="1"/>
</dbReference>
<evidence type="ECO:0000313" key="2">
    <source>
        <dbReference type="EMBL" id="QAB15114.1"/>
    </source>
</evidence>
<sequence>MFEGVNVHDMYISAEELQEWLNESKSVGKHLLQGYRGAISNMTNDIVSDPRSANNSHIVNSDFSLNPKYMMGFTPYPSQSKFILSCLYVFPEHRGIGLGTHLIYTAQQLVKDKAFIQVAVEEKQIEFLGPFYKKQGFKTTGDRIKDPAGMVYQDYFWASFPLKLERVGRTIIVRW</sequence>
<accession>A0A410H2H5</accession>
<dbReference type="EMBL" id="CP035033">
    <property type="protein sequence ID" value="QAB15114.1"/>
    <property type="molecule type" value="Genomic_DNA"/>
</dbReference>
<keyword evidence="2" id="KW-0808">Transferase</keyword>
<evidence type="ECO:0000259" key="1">
    <source>
        <dbReference type="PROSITE" id="PS51186"/>
    </source>
</evidence>
<keyword evidence="3" id="KW-1185">Reference proteome</keyword>
<proteinExistence type="predicted"/>
<dbReference type="Gene3D" id="3.40.630.30">
    <property type="match status" value="1"/>
</dbReference>
<dbReference type="CDD" id="cd04301">
    <property type="entry name" value="NAT_SF"/>
    <property type="match status" value="1"/>
</dbReference>
<dbReference type="KEGG" id="htr:EPV75_05235"/>
<dbReference type="InterPro" id="IPR000182">
    <property type="entry name" value="GNAT_dom"/>
</dbReference>
<evidence type="ECO:0000313" key="3">
    <source>
        <dbReference type="Proteomes" id="UP000285478"/>
    </source>
</evidence>
<gene>
    <name evidence="2" type="ORF">EPV75_05235</name>
</gene>
<reference evidence="2 3" key="1">
    <citation type="journal article" date="2018" name="Environ. Microbiol.">
        <title>Genomes of ubiquitous marine and hypersaline Hydrogenovibrio, Thiomicrorhabdus and Thiomicrospira spp. encode a diversity of mechanisms to sustain chemolithoautotrophy in heterogeneous environments.</title>
        <authorList>
            <person name="Scott K.M."/>
            <person name="Williams J."/>
            <person name="Porter C.M.B."/>
            <person name="Russel S."/>
            <person name="Harmer T.L."/>
            <person name="Paul J.H."/>
            <person name="Antonen K.M."/>
            <person name="Bridges M.K."/>
            <person name="Camper G.J."/>
            <person name="Campla C.K."/>
            <person name="Casella L.G."/>
            <person name="Chase E."/>
            <person name="Conrad J.W."/>
            <person name="Cruz M.C."/>
            <person name="Dunlap D.S."/>
            <person name="Duran L."/>
            <person name="Fahsbender E.M."/>
            <person name="Goldsmith D.B."/>
            <person name="Keeley R.F."/>
            <person name="Kondoff M.R."/>
            <person name="Kussy B.I."/>
            <person name="Lane M.K."/>
            <person name="Lawler S."/>
            <person name="Leigh B.A."/>
            <person name="Lewis C."/>
            <person name="Lostal L.M."/>
            <person name="Marking D."/>
            <person name="Mancera P.A."/>
            <person name="McClenthan E.C."/>
            <person name="McIntyre E.A."/>
            <person name="Mine J.A."/>
            <person name="Modi S."/>
            <person name="Moore B.D."/>
            <person name="Morgan W.A."/>
            <person name="Nelson K.M."/>
            <person name="Nguyen K.N."/>
            <person name="Ogburn N."/>
            <person name="Parrino D.G."/>
            <person name="Pedapudi A.D."/>
            <person name="Pelham R.P."/>
            <person name="Preece A.M."/>
            <person name="Rampersad E.A."/>
            <person name="Richardson J.C."/>
            <person name="Rodgers C.M."/>
            <person name="Schaffer B.L."/>
            <person name="Sheridan N.E."/>
            <person name="Solone M.R."/>
            <person name="Staley Z.R."/>
            <person name="Tabuchi M."/>
            <person name="Waide R.J."/>
            <person name="Wanjugi P.W."/>
            <person name="Young S."/>
            <person name="Clum A."/>
            <person name="Daum C."/>
            <person name="Huntemann M."/>
            <person name="Ivanova N."/>
            <person name="Kyrpides N."/>
            <person name="Mikhailova N."/>
            <person name="Palaniappan K."/>
            <person name="Pillay M."/>
            <person name="Reddy T.B.K."/>
            <person name="Shapiro N."/>
            <person name="Stamatis D."/>
            <person name="Varghese N."/>
            <person name="Woyke T."/>
            <person name="Boden R."/>
            <person name="Freyermuth S.K."/>
            <person name="Kerfeld C.A."/>
        </authorList>
    </citation>
    <scope>NUCLEOTIDE SEQUENCE [LARGE SCALE GENOMIC DNA]</scope>
    <source>
        <strain evidence="2 3">JR-2</strain>
    </source>
</reference>
<feature type="domain" description="N-acetyltransferase" evidence="1">
    <location>
        <begin position="5"/>
        <end position="163"/>
    </location>
</feature>
<dbReference type="Proteomes" id="UP000285478">
    <property type="component" value="Chromosome"/>
</dbReference>
<dbReference type="InterPro" id="IPR016181">
    <property type="entry name" value="Acyl_CoA_acyltransferase"/>
</dbReference>
<dbReference type="GO" id="GO:0016747">
    <property type="term" value="F:acyltransferase activity, transferring groups other than amino-acyl groups"/>
    <property type="evidence" value="ECO:0007669"/>
    <property type="project" value="InterPro"/>
</dbReference>
<name>A0A410H2H5_9GAMM</name>